<dbReference type="GO" id="GO:0008270">
    <property type="term" value="F:zinc ion binding"/>
    <property type="evidence" value="ECO:0007669"/>
    <property type="project" value="InterPro"/>
</dbReference>
<dbReference type="OMA" id="FQTANEG"/>
<dbReference type="GO" id="GO:0004089">
    <property type="term" value="F:carbonate dehydratase activity"/>
    <property type="evidence" value="ECO:0007669"/>
    <property type="project" value="InterPro"/>
</dbReference>
<dbReference type="CDD" id="cd00326">
    <property type="entry name" value="alpha_CA"/>
    <property type="match status" value="1"/>
</dbReference>
<organism evidence="3 4">
    <name type="scientific">Megaselia scalaris</name>
    <name type="common">Humpbacked fly</name>
    <name type="synonym">Phora scalaris</name>
    <dbReference type="NCBI Taxonomy" id="36166"/>
    <lineage>
        <taxon>Eukaryota</taxon>
        <taxon>Metazoa</taxon>
        <taxon>Ecdysozoa</taxon>
        <taxon>Arthropoda</taxon>
        <taxon>Hexapoda</taxon>
        <taxon>Insecta</taxon>
        <taxon>Pterygota</taxon>
        <taxon>Neoptera</taxon>
        <taxon>Endopterygota</taxon>
        <taxon>Diptera</taxon>
        <taxon>Brachycera</taxon>
        <taxon>Muscomorpha</taxon>
        <taxon>Platypezoidea</taxon>
        <taxon>Phoridae</taxon>
        <taxon>Megaseliini</taxon>
        <taxon>Megaselia</taxon>
    </lineage>
</organism>
<accession>T1GFP1</accession>
<evidence type="ECO:0000313" key="3">
    <source>
        <dbReference type="EnsemblMetazoa" id="MESCA002188-PA"/>
    </source>
</evidence>
<evidence type="ECO:0000259" key="2">
    <source>
        <dbReference type="PROSITE" id="PS51144"/>
    </source>
</evidence>
<dbReference type="GO" id="GO:0005737">
    <property type="term" value="C:cytoplasm"/>
    <property type="evidence" value="ECO:0007669"/>
    <property type="project" value="TreeGrafter"/>
</dbReference>
<protein>
    <recommendedName>
        <fullName evidence="2">Alpha-carbonic anhydrase domain-containing protein</fullName>
    </recommendedName>
</protein>
<evidence type="ECO:0000256" key="1">
    <source>
        <dbReference type="ARBA" id="ARBA00010718"/>
    </source>
</evidence>
<feature type="domain" description="Alpha-carbonic anhydrase" evidence="2">
    <location>
        <begin position="1"/>
        <end position="117"/>
    </location>
</feature>
<dbReference type="EnsemblMetazoa" id="MESCA002188-RA">
    <property type="protein sequence ID" value="MESCA002188-PA"/>
    <property type="gene ID" value="MESCA002188"/>
</dbReference>
<dbReference type="EMBL" id="CAQQ02180516">
    <property type="status" value="NOT_ANNOTATED_CDS"/>
    <property type="molecule type" value="Genomic_DNA"/>
</dbReference>
<reference evidence="3" key="2">
    <citation type="submission" date="2015-06" db="UniProtKB">
        <authorList>
            <consortium name="EnsemblMetazoa"/>
        </authorList>
    </citation>
    <scope>IDENTIFICATION</scope>
</reference>
<dbReference type="SUPFAM" id="SSF51069">
    <property type="entry name" value="Carbonic anhydrase"/>
    <property type="match status" value="1"/>
</dbReference>
<dbReference type="HOGENOM" id="CLU_114674_0_0_1"/>
<sequence length="140" mass="16038">MGFFFTLGEAESNGLQTLVRHLPMVPNSGDQLSMNVTFSLTSLLGNIDTDKFFTYKGSLTTPPCSEAVTWVLFPDPIELNYLQIQKFRRLQDNLEDALVDNFRSIQPIGNRRVFYRKVNSFATDKALIENSVHHSEVDWY</sequence>
<dbReference type="STRING" id="36166.T1GFP1"/>
<dbReference type="Pfam" id="PF00194">
    <property type="entry name" value="Carb_anhydrase"/>
    <property type="match status" value="1"/>
</dbReference>
<dbReference type="InterPro" id="IPR023561">
    <property type="entry name" value="Carbonic_anhydrase_a-class"/>
</dbReference>
<evidence type="ECO:0000313" key="4">
    <source>
        <dbReference type="Proteomes" id="UP000015102"/>
    </source>
</evidence>
<dbReference type="Gene3D" id="3.10.200.10">
    <property type="entry name" value="Alpha carbonic anhydrase"/>
    <property type="match status" value="1"/>
</dbReference>
<dbReference type="PANTHER" id="PTHR18952:SF137">
    <property type="entry name" value="CARBONIC ANHYDRASE"/>
    <property type="match status" value="1"/>
</dbReference>
<proteinExistence type="inferred from homology"/>
<dbReference type="SMART" id="SM01057">
    <property type="entry name" value="Carb_anhydrase"/>
    <property type="match status" value="1"/>
</dbReference>
<dbReference type="Proteomes" id="UP000015102">
    <property type="component" value="Unassembled WGS sequence"/>
</dbReference>
<keyword evidence="4" id="KW-1185">Reference proteome</keyword>
<dbReference type="AlphaFoldDB" id="T1GFP1"/>
<dbReference type="InterPro" id="IPR001148">
    <property type="entry name" value="CA_dom"/>
</dbReference>
<dbReference type="PANTHER" id="PTHR18952">
    <property type="entry name" value="CARBONIC ANHYDRASE"/>
    <property type="match status" value="1"/>
</dbReference>
<reference evidence="4" key="1">
    <citation type="submission" date="2013-02" db="EMBL/GenBank/DDBJ databases">
        <authorList>
            <person name="Hughes D."/>
        </authorList>
    </citation>
    <scope>NUCLEOTIDE SEQUENCE</scope>
    <source>
        <strain>Durham</strain>
        <strain evidence="4">NC isolate 2 -- Noor lab</strain>
    </source>
</reference>
<name>T1GFP1_MEGSC</name>
<dbReference type="PROSITE" id="PS51144">
    <property type="entry name" value="ALPHA_CA_2"/>
    <property type="match status" value="1"/>
</dbReference>
<dbReference type="InterPro" id="IPR036398">
    <property type="entry name" value="CA_dom_sf"/>
</dbReference>
<comment type="similarity">
    <text evidence="1">Belongs to the alpha-carbonic anhydrase family.</text>
</comment>